<organism evidence="2 3">
    <name type="scientific">Hyaloscypha bicolor E</name>
    <dbReference type="NCBI Taxonomy" id="1095630"/>
    <lineage>
        <taxon>Eukaryota</taxon>
        <taxon>Fungi</taxon>
        <taxon>Dikarya</taxon>
        <taxon>Ascomycota</taxon>
        <taxon>Pezizomycotina</taxon>
        <taxon>Leotiomycetes</taxon>
        <taxon>Helotiales</taxon>
        <taxon>Hyaloscyphaceae</taxon>
        <taxon>Hyaloscypha</taxon>
        <taxon>Hyaloscypha bicolor</taxon>
    </lineage>
</organism>
<proteinExistence type="predicted"/>
<dbReference type="InParanoid" id="A0A2J6SKX1"/>
<name>A0A2J6SKX1_9HELO</name>
<evidence type="ECO:0000259" key="1">
    <source>
        <dbReference type="Pfam" id="PF03358"/>
    </source>
</evidence>
<dbReference type="GO" id="GO:0005829">
    <property type="term" value="C:cytosol"/>
    <property type="evidence" value="ECO:0007669"/>
    <property type="project" value="TreeGrafter"/>
</dbReference>
<dbReference type="GeneID" id="36593437"/>
<dbReference type="PANTHER" id="PTHR30543:SF21">
    <property type="entry name" value="NAD(P)H-DEPENDENT FMN REDUCTASE LOT6"/>
    <property type="match status" value="1"/>
</dbReference>
<accession>A0A2J6SKX1</accession>
<sequence>MSSHNTTSEPSLPIAVIICSGRQPRVGDQITSFVLRTIQSTYPTSSLTLIDLLSWNLPMFNEPTIPSQIHSSSDYIQPHTRAWSEEISKYKGYVFVTPQYNWGYPAILKNAIDYLFNEWKGKAAMVVSYGGHGGGKAAVQLKGVLEGCRMSVVERMPGLHFPDERVLGVAAVGGELSLEGEGAIWGEMEREEIGKAYGELLGLLWEKEKEKEKEKLGRVAGA</sequence>
<dbReference type="EMBL" id="KZ613912">
    <property type="protein sequence ID" value="PMD51419.1"/>
    <property type="molecule type" value="Genomic_DNA"/>
</dbReference>
<evidence type="ECO:0000313" key="3">
    <source>
        <dbReference type="Proteomes" id="UP000235371"/>
    </source>
</evidence>
<gene>
    <name evidence="2" type="ORF">K444DRAFT_647574</name>
</gene>
<feature type="domain" description="NADPH-dependent FMN reductase-like" evidence="1">
    <location>
        <begin position="14"/>
        <end position="155"/>
    </location>
</feature>
<dbReference type="AlphaFoldDB" id="A0A2J6SKX1"/>
<dbReference type="RefSeq" id="XP_024728323.1">
    <property type="nucleotide sequence ID" value="XM_024885360.1"/>
</dbReference>
<dbReference type="Gene3D" id="3.40.50.360">
    <property type="match status" value="1"/>
</dbReference>
<dbReference type="InterPro" id="IPR029039">
    <property type="entry name" value="Flavoprotein-like_sf"/>
</dbReference>
<dbReference type="STRING" id="1095630.A0A2J6SKX1"/>
<keyword evidence="3" id="KW-1185">Reference proteome</keyword>
<dbReference type="SUPFAM" id="SSF52218">
    <property type="entry name" value="Flavoproteins"/>
    <property type="match status" value="1"/>
</dbReference>
<dbReference type="InterPro" id="IPR050712">
    <property type="entry name" value="NAD(P)H-dep_reductase"/>
</dbReference>
<dbReference type="GO" id="GO:0010181">
    <property type="term" value="F:FMN binding"/>
    <property type="evidence" value="ECO:0007669"/>
    <property type="project" value="TreeGrafter"/>
</dbReference>
<dbReference type="Proteomes" id="UP000235371">
    <property type="component" value="Unassembled WGS sequence"/>
</dbReference>
<evidence type="ECO:0000313" key="2">
    <source>
        <dbReference type="EMBL" id="PMD51419.1"/>
    </source>
</evidence>
<dbReference type="OrthoDB" id="68575at2759"/>
<dbReference type="GO" id="GO:0016491">
    <property type="term" value="F:oxidoreductase activity"/>
    <property type="evidence" value="ECO:0007669"/>
    <property type="project" value="InterPro"/>
</dbReference>
<protein>
    <submittedName>
        <fullName evidence="2">Flavo protein</fullName>
    </submittedName>
</protein>
<dbReference type="FunCoup" id="A0A2J6SKX1">
    <property type="interactions" value="25"/>
</dbReference>
<dbReference type="InterPro" id="IPR005025">
    <property type="entry name" value="FMN_Rdtase-like_dom"/>
</dbReference>
<dbReference type="Pfam" id="PF03358">
    <property type="entry name" value="FMN_red"/>
    <property type="match status" value="1"/>
</dbReference>
<dbReference type="PANTHER" id="PTHR30543">
    <property type="entry name" value="CHROMATE REDUCTASE"/>
    <property type="match status" value="1"/>
</dbReference>
<reference evidence="2 3" key="1">
    <citation type="submission" date="2016-04" db="EMBL/GenBank/DDBJ databases">
        <title>A degradative enzymes factory behind the ericoid mycorrhizal symbiosis.</title>
        <authorList>
            <consortium name="DOE Joint Genome Institute"/>
            <person name="Martino E."/>
            <person name="Morin E."/>
            <person name="Grelet G."/>
            <person name="Kuo A."/>
            <person name="Kohler A."/>
            <person name="Daghino S."/>
            <person name="Barry K."/>
            <person name="Choi C."/>
            <person name="Cichocki N."/>
            <person name="Clum A."/>
            <person name="Copeland A."/>
            <person name="Hainaut M."/>
            <person name="Haridas S."/>
            <person name="Labutti K."/>
            <person name="Lindquist E."/>
            <person name="Lipzen A."/>
            <person name="Khouja H.-R."/>
            <person name="Murat C."/>
            <person name="Ohm R."/>
            <person name="Olson A."/>
            <person name="Spatafora J."/>
            <person name="Veneault-Fourrey C."/>
            <person name="Henrissat B."/>
            <person name="Grigoriev I."/>
            <person name="Martin F."/>
            <person name="Perotto S."/>
        </authorList>
    </citation>
    <scope>NUCLEOTIDE SEQUENCE [LARGE SCALE GENOMIC DNA]</scope>
    <source>
        <strain evidence="2 3">E</strain>
    </source>
</reference>